<proteinExistence type="predicted"/>
<dbReference type="EMBL" id="CAVNYO010000152">
    <property type="protein sequence ID" value="CAK5269756.1"/>
    <property type="molecule type" value="Genomic_DNA"/>
</dbReference>
<organism evidence="1 2">
    <name type="scientific">Mycena citricolor</name>
    <dbReference type="NCBI Taxonomy" id="2018698"/>
    <lineage>
        <taxon>Eukaryota</taxon>
        <taxon>Fungi</taxon>
        <taxon>Dikarya</taxon>
        <taxon>Basidiomycota</taxon>
        <taxon>Agaricomycotina</taxon>
        <taxon>Agaricomycetes</taxon>
        <taxon>Agaricomycetidae</taxon>
        <taxon>Agaricales</taxon>
        <taxon>Marasmiineae</taxon>
        <taxon>Mycenaceae</taxon>
        <taxon>Mycena</taxon>
    </lineage>
</organism>
<comment type="caution">
    <text evidence="1">The sequence shown here is derived from an EMBL/GenBank/DDBJ whole genome shotgun (WGS) entry which is preliminary data.</text>
</comment>
<reference evidence="1" key="1">
    <citation type="submission" date="2023-11" db="EMBL/GenBank/DDBJ databases">
        <authorList>
            <person name="De Vega J J."/>
            <person name="De Vega J J."/>
        </authorList>
    </citation>
    <scope>NUCLEOTIDE SEQUENCE</scope>
</reference>
<name>A0AAD2Q2T1_9AGAR</name>
<keyword evidence="2" id="KW-1185">Reference proteome</keyword>
<evidence type="ECO:0000313" key="2">
    <source>
        <dbReference type="Proteomes" id="UP001295794"/>
    </source>
</evidence>
<sequence>MLLQSISIHISHVVAVLCPWRADQGRIGKSVKTTGWCQSPDRICYAVSAIGDEGDYMYYQDRVGCGKLHGSPSLIR</sequence>
<dbReference type="AlphaFoldDB" id="A0AAD2Q2T1"/>
<protein>
    <submittedName>
        <fullName evidence="1">Uncharacterized protein</fullName>
    </submittedName>
</protein>
<evidence type="ECO:0000313" key="1">
    <source>
        <dbReference type="EMBL" id="CAK5269756.1"/>
    </source>
</evidence>
<accession>A0AAD2Q2T1</accession>
<gene>
    <name evidence="1" type="ORF">MYCIT1_LOCUS13717</name>
</gene>
<dbReference type="Proteomes" id="UP001295794">
    <property type="component" value="Unassembled WGS sequence"/>
</dbReference>